<dbReference type="EMBL" id="RDBF01000001">
    <property type="protein sequence ID" value="RLV57516.1"/>
    <property type="molecule type" value="Genomic_DNA"/>
</dbReference>
<evidence type="ECO:0000256" key="2">
    <source>
        <dbReference type="ARBA" id="ARBA00022475"/>
    </source>
</evidence>
<dbReference type="AlphaFoldDB" id="A0A3L8PQ61"/>
<dbReference type="OrthoDB" id="3267562at2"/>
<gene>
    <name evidence="8" type="ORF">D9V41_02495</name>
</gene>
<keyword evidence="2" id="KW-1003">Cell membrane</keyword>
<dbReference type="Pfam" id="PF00482">
    <property type="entry name" value="T2SSF"/>
    <property type="match status" value="1"/>
</dbReference>
<keyword evidence="3 6" id="KW-0812">Transmembrane</keyword>
<comment type="caution">
    <text evidence="8">The sequence shown here is derived from an EMBL/GenBank/DDBJ whole genome shotgun (WGS) entry which is preliminary data.</text>
</comment>
<evidence type="ECO:0000256" key="6">
    <source>
        <dbReference type="SAM" id="Phobius"/>
    </source>
</evidence>
<dbReference type="RefSeq" id="WP_121792922.1">
    <property type="nucleotide sequence ID" value="NZ_RDBF01000001.1"/>
</dbReference>
<feature type="transmembrane region" description="Helical" evidence="6">
    <location>
        <begin position="205"/>
        <end position="229"/>
    </location>
</feature>
<keyword evidence="5 6" id="KW-0472">Membrane</keyword>
<organism evidence="8 9">
    <name type="scientific">Aeromicrobium phragmitis</name>
    <dbReference type="NCBI Taxonomy" id="2478914"/>
    <lineage>
        <taxon>Bacteria</taxon>
        <taxon>Bacillati</taxon>
        <taxon>Actinomycetota</taxon>
        <taxon>Actinomycetes</taxon>
        <taxon>Propionibacteriales</taxon>
        <taxon>Nocardioidaceae</taxon>
        <taxon>Aeromicrobium</taxon>
    </lineage>
</organism>
<evidence type="ECO:0000256" key="3">
    <source>
        <dbReference type="ARBA" id="ARBA00022692"/>
    </source>
</evidence>
<comment type="subcellular location">
    <subcellularLocation>
        <location evidence="1">Cell membrane</location>
        <topology evidence="1">Multi-pass membrane protein</topology>
    </subcellularLocation>
</comment>
<dbReference type="PANTHER" id="PTHR35007:SF3">
    <property type="entry name" value="POSSIBLE CONSERVED ALANINE RICH MEMBRANE PROTEIN"/>
    <property type="match status" value="1"/>
</dbReference>
<dbReference type="GO" id="GO:0005886">
    <property type="term" value="C:plasma membrane"/>
    <property type="evidence" value="ECO:0007669"/>
    <property type="project" value="UniProtKB-SubCell"/>
</dbReference>
<dbReference type="PANTHER" id="PTHR35007">
    <property type="entry name" value="INTEGRAL MEMBRANE PROTEIN-RELATED"/>
    <property type="match status" value="1"/>
</dbReference>
<evidence type="ECO:0000256" key="1">
    <source>
        <dbReference type="ARBA" id="ARBA00004651"/>
    </source>
</evidence>
<keyword evidence="9" id="KW-1185">Reference proteome</keyword>
<protein>
    <recommendedName>
        <fullName evidence="7">Type II secretion system protein GspF domain-containing protein</fullName>
    </recommendedName>
</protein>
<dbReference type="Proteomes" id="UP000282515">
    <property type="component" value="Unassembled WGS sequence"/>
</dbReference>
<reference evidence="8 9" key="1">
    <citation type="submission" date="2018-10" db="EMBL/GenBank/DDBJ databases">
        <title>Aeromicrobium sp. 9W16Y-2 whole genome shotgun sequence.</title>
        <authorList>
            <person name="Li F."/>
        </authorList>
    </citation>
    <scope>NUCLEOTIDE SEQUENCE [LARGE SCALE GENOMIC DNA]</scope>
    <source>
        <strain evidence="8 9">9W16Y-2</strain>
    </source>
</reference>
<evidence type="ECO:0000313" key="9">
    <source>
        <dbReference type="Proteomes" id="UP000282515"/>
    </source>
</evidence>
<dbReference type="InterPro" id="IPR018076">
    <property type="entry name" value="T2SS_GspF_dom"/>
</dbReference>
<evidence type="ECO:0000256" key="4">
    <source>
        <dbReference type="ARBA" id="ARBA00022989"/>
    </source>
</evidence>
<name>A0A3L8PQ61_9ACTN</name>
<sequence length="231" mass="23955">MMLVAVALAAAAGFVAVPTSAGARWRAVKRSSSRSKEFPLPLAAGLFSPLLGLALGGMWGLVLGGLVAPFVARGIRRLEPAARRRERRLAAEQLPLAVDLTAAAVAGGVPVHRALSLVADAMAPPIGPQLAAVARRLLIAGDLGVDEVVGDDPLAPLVRALQRAATSGVPIVAVLEDTARELHRDRRATRRDAARRVGVRTAAPLGVCFLPAFFLVGIVPALIGAFTGISW</sequence>
<evidence type="ECO:0000259" key="7">
    <source>
        <dbReference type="Pfam" id="PF00482"/>
    </source>
</evidence>
<evidence type="ECO:0000256" key="5">
    <source>
        <dbReference type="ARBA" id="ARBA00023136"/>
    </source>
</evidence>
<evidence type="ECO:0000313" key="8">
    <source>
        <dbReference type="EMBL" id="RLV57516.1"/>
    </source>
</evidence>
<feature type="transmembrane region" description="Helical" evidence="6">
    <location>
        <begin position="46"/>
        <end position="75"/>
    </location>
</feature>
<keyword evidence="4 6" id="KW-1133">Transmembrane helix</keyword>
<feature type="domain" description="Type II secretion system protein GspF" evidence="7">
    <location>
        <begin position="99"/>
        <end position="217"/>
    </location>
</feature>
<accession>A0A3L8PQ61</accession>
<proteinExistence type="predicted"/>